<protein>
    <submittedName>
        <fullName evidence="1">Uncharacterized protein</fullName>
    </submittedName>
</protein>
<organism evidence="1 2">
    <name type="scientific">Caenorhabditis japonica</name>
    <dbReference type="NCBI Taxonomy" id="281687"/>
    <lineage>
        <taxon>Eukaryota</taxon>
        <taxon>Metazoa</taxon>
        <taxon>Ecdysozoa</taxon>
        <taxon>Nematoda</taxon>
        <taxon>Chromadorea</taxon>
        <taxon>Rhabditida</taxon>
        <taxon>Rhabditina</taxon>
        <taxon>Rhabditomorpha</taxon>
        <taxon>Rhabditoidea</taxon>
        <taxon>Rhabditidae</taxon>
        <taxon>Peloderinae</taxon>
        <taxon>Caenorhabditis</taxon>
    </lineage>
</organism>
<reference evidence="1" key="2">
    <citation type="submission" date="2022-06" db="UniProtKB">
        <authorList>
            <consortium name="EnsemblMetazoa"/>
        </authorList>
    </citation>
    <scope>IDENTIFICATION</scope>
    <source>
        <strain evidence="1">DF5081</strain>
    </source>
</reference>
<proteinExistence type="predicted"/>
<evidence type="ECO:0000313" key="1">
    <source>
        <dbReference type="EnsemblMetazoa" id="CJA31761a.1"/>
    </source>
</evidence>
<dbReference type="Proteomes" id="UP000005237">
    <property type="component" value="Unassembled WGS sequence"/>
</dbReference>
<evidence type="ECO:0000313" key="2">
    <source>
        <dbReference type="Proteomes" id="UP000005237"/>
    </source>
</evidence>
<accession>A0A8R1IAB1</accession>
<dbReference type="AlphaFoldDB" id="A0A8R1IAB1"/>
<sequence>MDLHEKLVALPFHQTDCDRMIHDLQAHRTIVNLLKEKKLNVDDERTITPFCQKLPETILNEIMPIVNMESEKLTFIMVHDAVVESIKSLKRKGILLGKKTSRGSNEIQGAVYVTDQQRSYPQVNLTNFLGEISAAARSKIVKRCRTGDAEQPSTSA</sequence>
<reference evidence="2" key="1">
    <citation type="submission" date="2010-08" db="EMBL/GenBank/DDBJ databases">
        <authorList>
            <consortium name="Caenorhabditis japonica Sequencing Consortium"/>
            <person name="Wilson R.K."/>
        </authorList>
    </citation>
    <scope>NUCLEOTIDE SEQUENCE [LARGE SCALE GENOMIC DNA]</scope>
    <source>
        <strain evidence="2">DF5081</strain>
    </source>
</reference>
<name>A0A8R1IAB1_CAEJA</name>
<dbReference type="EnsemblMetazoa" id="CJA31761a.1">
    <property type="protein sequence ID" value="CJA31761a.1"/>
    <property type="gene ID" value="WBGene00207608"/>
</dbReference>
<keyword evidence="2" id="KW-1185">Reference proteome</keyword>